<dbReference type="GO" id="GO:0003677">
    <property type="term" value="F:DNA binding"/>
    <property type="evidence" value="ECO:0007669"/>
    <property type="project" value="UniProtKB-KW"/>
</dbReference>
<dbReference type="GO" id="GO:0006351">
    <property type="term" value="P:DNA-templated transcription"/>
    <property type="evidence" value="ECO:0007669"/>
    <property type="project" value="InterPro"/>
</dbReference>
<gene>
    <name evidence="3" type="ORF">D5R81_01110</name>
</gene>
<dbReference type="EMBL" id="QYYH01000004">
    <property type="protein sequence ID" value="RJY19335.1"/>
    <property type="molecule type" value="Genomic_DNA"/>
</dbReference>
<dbReference type="NCBIfam" id="TIGR02043">
    <property type="entry name" value="ZntR"/>
    <property type="match status" value="1"/>
</dbReference>
<evidence type="ECO:0000313" key="4">
    <source>
        <dbReference type="Proteomes" id="UP000273022"/>
    </source>
</evidence>
<dbReference type="RefSeq" id="WP_121851819.1">
    <property type="nucleotide sequence ID" value="NZ_CP037952.1"/>
</dbReference>
<comment type="caution">
    <text evidence="3">The sequence shown here is derived from an EMBL/GenBank/DDBJ whole genome shotgun (WGS) entry which is preliminary data.</text>
</comment>
<keyword evidence="1" id="KW-0238">DNA-binding</keyword>
<keyword evidence="4" id="KW-1185">Reference proteome</keyword>
<evidence type="ECO:0000256" key="1">
    <source>
        <dbReference type="ARBA" id="ARBA00023125"/>
    </source>
</evidence>
<reference evidence="3 4" key="1">
    <citation type="submission" date="2018-09" db="EMBL/GenBank/DDBJ databases">
        <title>Phylogeny of the Shewanellaceae, and recommendation for two new genera, Pseudoshewanella and Parashewanella.</title>
        <authorList>
            <person name="Wang G."/>
        </authorList>
    </citation>
    <scope>NUCLEOTIDE SEQUENCE [LARGE SCALE GENOMIC DNA]</scope>
    <source>
        <strain evidence="3 4">KCTC 22492</strain>
    </source>
</reference>
<dbReference type="InterPro" id="IPR047057">
    <property type="entry name" value="MerR_fam"/>
</dbReference>
<name>A0A3A6UNF2_9GAMM</name>
<dbReference type="SMART" id="SM00422">
    <property type="entry name" value="HTH_MERR"/>
    <property type="match status" value="1"/>
</dbReference>
<dbReference type="SUPFAM" id="SSF46955">
    <property type="entry name" value="Putative DNA-binding domain"/>
    <property type="match status" value="1"/>
</dbReference>
<dbReference type="AlphaFoldDB" id="A0A3A6UNF2"/>
<dbReference type="Proteomes" id="UP000273022">
    <property type="component" value="Unassembled WGS sequence"/>
</dbReference>
<feature type="domain" description="HTH merR-type" evidence="2">
    <location>
        <begin position="1"/>
        <end position="70"/>
    </location>
</feature>
<dbReference type="CDD" id="cd04770">
    <property type="entry name" value="HTH_HMRTR"/>
    <property type="match status" value="1"/>
</dbReference>
<dbReference type="InterPro" id="IPR009061">
    <property type="entry name" value="DNA-bd_dom_put_sf"/>
</dbReference>
<dbReference type="Pfam" id="PF13411">
    <property type="entry name" value="MerR_1"/>
    <property type="match status" value="1"/>
</dbReference>
<dbReference type="PANTHER" id="PTHR30204:SF92">
    <property type="entry name" value="HTH-TYPE TRANSCRIPTIONAL REGULATOR ZNTR"/>
    <property type="match status" value="1"/>
</dbReference>
<dbReference type="Gene3D" id="1.10.1660.10">
    <property type="match status" value="1"/>
</dbReference>
<dbReference type="InterPro" id="IPR011788">
    <property type="entry name" value="ZntR"/>
</dbReference>
<dbReference type="GO" id="GO:0003700">
    <property type="term" value="F:DNA-binding transcription factor activity"/>
    <property type="evidence" value="ECO:0007669"/>
    <property type="project" value="InterPro"/>
</dbReference>
<evidence type="ECO:0000313" key="3">
    <source>
        <dbReference type="EMBL" id="RJY19335.1"/>
    </source>
</evidence>
<accession>A0A3A6UNF2</accession>
<dbReference type="GO" id="GO:0008270">
    <property type="term" value="F:zinc ion binding"/>
    <property type="evidence" value="ECO:0007669"/>
    <property type="project" value="InterPro"/>
</dbReference>
<dbReference type="PRINTS" id="PR00040">
    <property type="entry name" value="HTHMERR"/>
</dbReference>
<dbReference type="NCBIfam" id="NF007069">
    <property type="entry name" value="PRK09514.1"/>
    <property type="match status" value="1"/>
</dbReference>
<dbReference type="PROSITE" id="PS50937">
    <property type="entry name" value="HTH_MERR_2"/>
    <property type="match status" value="1"/>
</dbReference>
<proteinExistence type="predicted"/>
<dbReference type="InterPro" id="IPR000551">
    <property type="entry name" value="MerR-type_HTH_dom"/>
</dbReference>
<sequence>MYRIGELSALYDIKTDTLRYYEKHGLLSPSDRTESGYRMYTEQDAVQLKFILRAKSVGFTLSEIQELLSIELDKSSWSCSDVKSKVDEKLVKIKAKINELKTFQQGLQELSDSCCGGADSAEYCSILEALDDSYLEHTKHEHCDKPVHRVR</sequence>
<protein>
    <submittedName>
        <fullName evidence="3">Zn(2+)-responsive transcriptional regulator</fullName>
    </submittedName>
</protein>
<evidence type="ECO:0000259" key="2">
    <source>
        <dbReference type="PROSITE" id="PS50937"/>
    </source>
</evidence>
<dbReference type="OrthoDB" id="9802039at2"/>
<organism evidence="3 4">
    <name type="scientific">Parashewanella spongiae</name>
    <dbReference type="NCBI Taxonomy" id="342950"/>
    <lineage>
        <taxon>Bacteria</taxon>
        <taxon>Pseudomonadati</taxon>
        <taxon>Pseudomonadota</taxon>
        <taxon>Gammaproteobacteria</taxon>
        <taxon>Alteromonadales</taxon>
        <taxon>Shewanellaceae</taxon>
        <taxon>Parashewanella</taxon>
    </lineage>
</organism>
<dbReference type="PANTHER" id="PTHR30204">
    <property type="entry name" value="REDOX-CYCLING DRUG-SENSING TRANSCRIPTIONAL ACTIVATOR SOXR"/>
    <property type="match status" value="1"/>
</dbReference>